<evidence type="ECO:0000259" key="15">
    <source>
        <dbReference type="Pfam" id="PF13622"/>
    </source>
</evidence>
<dbReference type="InterPro" id="IPR029069">
    <property type="entry name" value="HotDog_dom_sf"/>
</dbReference>
<dbReference type="GO" id="GO:0008270">
    <property type="term" value="F:zinc ion binding"/>
    <property type="evidence" value="ECO:0007669"/>
    <property type="project" value="UniProtKB-KW"/>
</dbReference>
<feature type="compositionally biased region" description="Basic and acidic residues" evidence="13">
    <location>
        <begin position="28"/>
        <end position="50"/>
    </location>
</feature>
<evidence type="ECO:0000256" key="7">
    <source>
        <dbReference type="ARBA" id="ARBA00022801"/>
    </source>
</evidence>
<protein>
    <recommendedName>
        <fullName evidence="12">DNA repair protein RAD14</fullName>
    </recommendedName>
</protein>
<evidence type="ECO:0000256" key="8">
    <source>
        <dbReference type="ARBA" id="ARBA00022833"/>
    </source>
</evidence>
<comment type="similarity">
    <text evidence="3">Belongs to the C/M/P thioester hydrolase family.</text>
</comment>
<dbReference type="GO" id="GO:0006289">
    <property type="term" value="P:nucleotide-excision repair"/>
    <property type="evidence" value="ECO:0007669"/>
    <property type="project" value="InterPro"/>
</dbReference>
<keyword evidence="9" id="KW-0238">DNA-binding</keyword>
<evidence type="ECO:0000259" key="14">
    <source>
        <dbReference type="Pfam" id="PF05181"/>
    </source>
</evidence>
<dbReference type="EMBL" id="ML210310">
    <property type="protein sequence ID" value="TFK20166.1"/>
    <property type="molecule type" value="Genomic_DNA"/>
</dbReference>
<keyword evidence="4" id="KW-0479">Metal-binding</keyword>
<dbReference type="Pfam" id="PF05181">
    <property type="entry name" value="XPA_C"/>
    <property type="match status" value="1"/>
</dbReference>
<evidence type="ECO:0000313" key="18">
    <source>
        <dbReference type="Proteomes" id="UP000307440"/>
    </source>
</evidence>
<evidence type="ECO:0000256" key="11">
    <source>
        <dbReference type="ARBA" id="ARBA00023242"/>
    </source>
</evidence>
<dbReference type="InterPro" id="IPR037129">
    <property type="entry name" value="XPA_sf"/>
</dbReference>
<dbReference type="AlphaFoldDB" id="A0A5C3KIZ7"/>
<dbReference type="Proteomes" id="UP000307440">
    <property type="component" value="Unassembled WGS sequence"/>
</dbReference>
<keyword evidence="7" id="KW-0378">Hydrolase</keyword>
<dbReference type="GO" id="GO:0005782">
    <property type="term" value="C:peroxisomal matrix"/>
    <property type="evidence" value="ECO:0007669"/>
    <property type="project" value="UniProtKB-SubCell"/>
</dbReference>
<feature type="domain" description="Acyl-CoA thioesterase-like N-terminal HotDog" evidence="15">
    <location>
        <begin position="352"/>
        <end position="430"/>
    </location>
</feature>
<dbReference type="Gene3D" id="3.90.530.10">
    <property type="entry name" value="XPA C-terminal domain"/>
    <property type="match status" value="1"/>
</dbReference>
<reference evidence="17 18" key="1">
    <citation type="journal article" date="2019" name="Nat. Ecol. Evol.">
        <title>Megaphylogeny resolves global patterns of mushroom evolution.</title>
        <authorList>
            <person name="Varga T."/>
            <person name="Krizsan K."/>
            <person name="Foldi C."/>
            <person name="Dima B."/>
            <person name="Sanchez-Garcia M."/>
            <person name="Sanchez-Ramirez S."/>
            <person name="Szollosi G.J."/>
            <person name="Szarkandi J.G."/>
            <person name="Papp V."/>
            <person name="Albert L."/>
            <person name="Andreopoulos W."/>
            <person name="Angelini C."/>
            <person name="Antonin V."/>
            <person name="Barry K.W."/>
            <person name="Bougher N.L."/>
            <person name="Buchanan P."/>
            <person name="Buyck B."/>
            <person name="Bense V."/>
            <person name="Catcheside P."/>
            <person name="Chovatia M."/>
            <person name="Cooper J."/>
            <person name="Damon W."/>
            <person name="Desjardin D."/>
            <person name="Finy P."/>
            <person name="Geml J."/>
            <person name="Haridas S."/>
            <person name="Hughes K."/>
            <person name="Justo A."/>
            <person name="Karasinski D."/>
            <person name="Kautmanova I."/>
            <person name="Kiss B."/>
            <person name="Kocsube S."/>
            <person name="Kotiranta H."/>
            <person name="LaButti K.M."/>
            <person name="Lechner B.E."/>
            <person name="Liimatainen K."/>
            <person name="Lipzen A."/>
            <person name="Lukacs Z."/>
            <person name="Mihaltcheva S."/>
            <person name="Morgado L.N."/>
            <person name="Niskanen T."/>
            <person name="Noordeloos M.E."/>
            <person name="Ohm R.A."/>
            <person name="Ortiz-Santana B."/>
            <person name="Ovrebo C."/>
            <person name="Racz N."/>
            <person name="Riley R."/>
            <person name="Savchenko A."/>
            <person name="Shiryaev A."/>
            <person name="Soop K."/>
            <person name="Spirin V."/>
            <person name="Szebenyi C."/>
            <person name="Tomsovsky M."/>
            <person name="Tulloss R.E."/>
            <person name="Uehling J."/>
            <person name="Grigoriev I.V."/>
            <person name="Vagvolgyi C."/>
            <person name="Papp T."/>
            <person name="Martin F.M."/>
            <person name="Miettinen O."/>
            <person name="Hibbett D.S."/>
            <person name="Nagy L.G."/>
        </authorList>
    </citation>
    <scope>NUCLEOTIDE SEQUENCE [LARGE SCALE GENOMIC DNA]</scope>
    <source>
        <strain evidence="17 18">CBS 121175</strain>
    </source>
</reference>
<dbReference type="NCBIfam" id="TIGR00598">
    <property type="entry name" value="rad14"/>
    <property type="match status" value="1"/>
</dbReference>
<dbReference type="CDD" id="cd03444">
    <property type="entry name" value="Thioesterase_II_repeat1"/>
    <property type="match status" value="1"/>
</dbReference>
<keyword evidence="6" id="KW-0863">Zinc-finger</keyword>
<feature type="region of interest" description="Disordered" evidence="13">
    <location>
        <begin position="1"/>
        <end position="84"/>
    </location>
</feature>
<dbReference type="GO" id="GO:0005634">
    <property type="term" value="C:nucleus"/>
    <property type="evidence" value="ECO:0007669"/>
    <property type="project" value="UniProtKB-SubCell"/>
</dbReference>
<dbReference type="STRING" id="230819.A0A5C3KIZ7"/>
<dbReference type="Gene3D" id="2.40.160.210">
    <property type="entry name" value="Acyl-CoA thioesterase, double hotdog domain"/>
    <property type="match status" value="1"/>
</dbReference>
<keyword evidence="8" id="KW-0862">Zinc</keyword>
<dbReference type="InterPro" id="IPR042171">
    <property type="entry name" value="Acyl-CoA_hotdog"/>
</dbReference>
<feature type="domain" description="Acyl-CoA thioesterase-like C-terminal" evidence="16">
    <location>
        <begin position="504"/>
        <end position="615"/>
    </location>
</feature>
<dbReference type="InterPro" id="IPR000465">
    <property type="entry name" value="XPA/RAD14"/>
</dbReference>
<proteinExistence type="inferred from homology"/>
<evidence type="ECO:0000313" key="17">
    <source>
        <dbReference type="EMBL" id="TFK20166.1"/>
    </source>
</evidence>
<evidence type="ECO:0000256" key="2">
    <source>
        <dbReference type="ARBA" id="ARBA00005548"/>
    </source>
</evidence>
<comment type="similarity">
    <text evidence="2">Belongs to the XPA family.</text>
</comment>
<gene>
    <name evidence="17" type="ORF">FA15DRAFT_689268</name>
</gene>
<evidence type="ECO:0000256" key="12">
    <source>
        <dbReference type="ARBA" id="ARBA00072989"/>
    </source>
</evidence>
<dbReference type="InterPro" id="IPR022656">
    <property type="entry name" value="XPA_C"/>
</dbReference>
<evidence type="ECO:0000256" key="6">
    <source>
        <dbReference type="ARBA" id="ARBA00022771"/>
    </source>
</evidence>
<dbReference type="SUPFAM" id="SSF54637">
    <property type="entry name" value="Thioesterase/thiol ester dehydrase-isomerase"/>
    <property type="match status" value="2"/>
</dbReference>
<dbReference type="SUPFAM" id="SSF46955">
    <property type="entry name" value="Putative DNA-binding domain"/>
    <property type="match status" value="1"/>
</dbReference>
<comment type="subcellular location">
    <subcellularLocation>
        <location evidence="1">Nucleus</location>
    </subcellularLocation>
</comment>
<dbReference type="GO" id="GO:0047617">
    <property type="term" value="F:fatty acyl-CoA hydrolase activity"/>
    <property type="evidence" value="ECO:0007669"/>
    <property type="project" value="InterPro"/>
</dbReference>
<dbReference type="OrthoDB" id="68328at2759"/>
<evidence type="ECO:0000256" key="3">
    <source>
        <dbReference type="ARBA" id="ARBA00006538"/>
    </source>
</evidence>
<dbReference type="CDD" id="cd21077">
    <property type="entry name" value="DBD_Rad14"/>
    <property type="match status" value="1"/>
</dbReference>
<dbReference type="InterPro" id="IPR009061">
    <property type="entry name" value="DNA-bd_dom_put_sf"/>
</dbReference>
<dbReference type="GO" id="GO:0003684">
    <property type="term" value="F:damaged DNA binding"/>
    <property type="evidence" value="ECO:0007669"/>
    <property type="project" value="InterPro"/>
</dbReference>
<evidence type="ECO:0000256" key="1">
    <source>
        <dbReference type="ARBA" id="ARBA00004123"/>
    </source>
</evidence>
<evidence type="ECO:0000256" key="9">
    <source>
        <dbReference type="ARBA" id="ARBA00023125"/>
    </source>
</evidence>
<keyword evidence="5" id="KW-0227">DNA damage</keyword>
<feature type="domain" description="XPA C-terminal" evidence="14">
    <location>
        <begin position="180"/>
        <end position="233"/>
    </location>
</feature>
<name>A0A5C3KIZ7_COPMA</name>
<keyword evidence="10" id="KW-0234">DNA repair</keyword>
<dbReference type="CDD" id="cd03445">
    <property type="entry name" value="Thioesterase_II_repeat2"/>
    <property type="match status" value="1"/>
</dbReference>
<keyword evidence="18" id="KW-1185">Reference proteome</keyword>
<dbReference type="GO" id="GO:0006637">
    <property type="term" value="P:acyl-CoA metabolic process"/>
    <property type="evidence" value="ECO:0007669"/>
    <property type="project" value="InterPro"/>
</dbReference>
<dbReference type="InterPro" id="IPR003703">
    <property type="entry name" value="Acyl_CoA_thio"/>
</dbReference>
<evidence type="ECO:0000256" key="13">
    <source>
        <dbReference type="SAM" id="MobiDB-lite"/>
    </source>
</evidence>
<dbReference type="PANTHER" id="PTHR11066">
    <property type="entry name" value="ACYL-COA THIOESTERASE"/>
    <property type="match status" value="1"/>
</dbReference>
<dbReference type="Pfam" id="PF20789">
    <property type="entry name" value="4HBT_3C"/>
    <property type="match status" value="1"/>
</dbReference>
<dbReference type="Pfam" id="PF13622">
    <property type="entry name" value="4HBT_3"/>
    <property type="match status" value="1"/>
</dbReference>
<evidence type="ECO:0000259" key="16">
    <source>
        <dbReference type="Pfam" id="PF20789"/>
    </source>
</evidence>
<keyword evidence="11" id="KW-0539">Nucleus</keyword>
<dbReference type="InterPro" id="IPR049450">
    <property type="entry name" value="ACOT8-like_C"/>
</dbReference>
<feature type="compositionally biased region" description="Low complexity" evidence="13">
    <location>
        <begin position="69"/>
        <end position="79"/>
    </location>
</feature>
<dbReference type="PANTHER" id="PTHR11066:SF34">
    <property type="entry name" value="ACYL-COENZYME A THIOESTERASE 8"/>
    <property type="match status" value="1"/>
</dbReference>
<organism evidence="17 18">
    <name type="scientific">Coprinopsis marcescibilis</name>
    <name type="common">Agaric fungus</name>
    <name type="synonym">Psathyrella marcescibilis</name>
    <dbReference type="NCBI Taxonomy" id="230819"/>
    <lineage>
        <taxon>Eukaryota</taxon>
        <taxon>Fungi</taxon>
        <taxon>Dikarya</taxon>
        <taxon>Basidiomycota</taxon>
        <taxon>Agaricomycotina</taxon>
        <taxon>Agaricomycetes</taxon>
        <taxon>Agaricomycetidae</taxon>
        <taxon>Agaricales</taxon>
        <taxon>Agaricineae</taxon>
        <taxon>Psathyrellaceae</taxon>
        <taxon>Coprinopsis</taxon>
    </lineage>
</organism>
<dbReference type="GO" id="GO:0009062">
    <property type="term" value="P:fatty acid catabolic process"/>
    <property type="evidence" value="ECO:0007669"/>
    <property type="project" value="TreeGrafter"/>
</dbReference>
<dbReference type="InterPro" id="IPR049449">
    <property type="entry name" value="TesB_ACOT8-like_N"/>
</dbReference>
<evidence type="ECO:0000256" key="5">
    <source>
        <dbReference type="ARBA" id="ARBA00022763"/>
    </source>
</evidence>
<evidence type="ECO:0000256" key="10">
    <source>
        <dbReference type="ARBA" id="ARBA00023204"/>
    </source>
</evidence>
<accession>A0A5C3KIZ7</accession>
<evidence type="ECO:0000256" key="4">
    <source>
        <dbReference type="ARBA" id="ARBA00022723"/>
    </source>
</evidence>
<sequence>MPILVMSERPVTPPPNPQTKPAIPTTPDHVRQIEVNRLRAKAAQRERETAKTSSSNSNRNNKRPMDGVTTSPTGPSSSKPLKRDGTLLGTYYDYDLSKMVNSKGGFLLEERKDENEEVRRKEKERERQRLMQSAEPLIYIDPSLNPKCRECGTIDIDPVIRQVFKCFVCKKCQNEKPELYSLLTKTECKEDYLLTDRSRKAELRDQELLPHLLKANPHKSTYANMMLFIRYQVEEFAWNKWGSPEALDAEYERRVEEKKKQKNKKFEESLRNLRKRTKESLWQRRIDAEHVHSYGPLERTAEGTKQIYNNTDLTSMSETNQAEHELISTSLEVEQLDVNLFRSKSLWLPLRARGVFGGQVISQAVVSATNCVRPEYALHSIHCYFLLSASPATPIIYNVDRIRDGKSYATRFVKAVQNGRIIFVMMCSFQKPEPWQPTHQWPMPTVAPPERCEDQEVKYARVANSPGVHPKLKEVALAIAGERARSPIAIKVAAEHEMSTEGIVRYMYWMKARSIPKYEAPFQKCILAYASDLQFIGTASRVVGLKRSGKGKEKLAMMSTLDHCLWFYNNDFDFAEWVLYVIDCPATGSGRAVVDGRIYTRDGTLIAVAAQEGVMRSDIRQMDVPQTEGNLEAKL</sequence>
<dbReference type="FunFam" id="3.90.530.10:FF:000003">
    <property type="entry name" value="Dna repair rad14 protein"/>
    <property type="match status" value="1"/>
</dbReference>